<keyword evidence="3 8" id="KW-0813">Transport</keyword>
<keyword evidence="4 8" id="KW-0812">Transmembrane</keyword>
<dbReference type="InterPro" id="IPR018047">
    <property type="entry name" value="Ammonium_transpt_CS"/>
</dbReference>
<feature type="transmembrane region" description="Helical" evidence="8">
    <location>
        <begin position="288"/>
        <end position="305"/>
    </location>
</feature>
<feature type="transmembrane region" description="Helical" evidence="8">
    <location>
        <begin position="464"/>
        <end position="485"/>
    </location>
</feature>
<evidence type="ECO:0000256" key="3">
    <source>
        <dbReference type="ARBA" id="ARBA00022448"/>
    </source>
</evidence>
<dbReference type="PANTHER" id="PTHR11730">
    <property type="entry name" value="AMMONIUM TRANSPORTER"/>
    <property type="match status" value="1"/>
</dbReference>
<dbReference type="PROSITE" id="PS01219">
    <property type="entry name" value="AMMONIUM_TRANSP"/>
    <property type="match status" value="1"/>
</dbReference>
<keyword evidence="11" id="KW-1185">Reference proteome</keyword>
<name>A0ABZ0TSX6_9SPHI</name>
<gene>
    <name evidence="10" type="ORF">SNE25_11820</name>
</gene>
<dbReference type="Proteomes" id="UP001324380">
    <property type="component" value="Chromosome"/>
</dbReference>
<feature type="transmembrane region" description="Helical" evidence="8">
    <location>
        <begin position="354"/>
        <end position="376"/>
    </location>
</feature>
<feature type="transmembrane region" description="Helical" evidence="8">
    <location>
        <begin position="110"/>
        <end position="129"/>
    </location>
</feature>
<reference evidence="10 11" key="1">
    <citation type="submission" date="2023-11" db="EMBL/GenBank/DDBJ databases">
        <title>Analysis of the Genomes of Mucilaginibacter gossypii cycad 4 and M. sabulilitoris SNA2: microbes with the potential for plant growth promotion.</title>
        <authorList>
            <person name="Hirsch A.M."/>
            <person name="Humm E."/>
            <person name="Rubbi M."/>
            <person name="Del Vecchio G."/>
            <person name="Ha S.M."/>
            <person name="Pellegrini M."/>
            <person name="Gunsalus R.P."/>
        </authorList>
    </citation>
    <scope>NUCLEOTIDE SEQUENCE [LARGE SCALE GENOMIC DNA]</scope>
    <source>
        <strain evidence="10 11">SNA2</strain>
    </source>
</reference>
<evidence type="ECO:0000256" key="5">
    <source>
        <dbReference type="ARBA" id="ARBA00022989"/>
    </source>
</evidence>
<evidence type="ECO:0000256" key="4">
    <source>
        <dbReference type="ARBA" id="ARBA00022692"/>
    </source>
</evidence>
<comment type="similarity">
    <text evidence="2 8">Belongs to the ammonia transporter channel (TC 1.A.11.2) family.</text>
</comment>
<evidence type="ECO:0000256" key="1">
    <source>
        <dbReference type="ARBA" id="ARBA00004141"/>
    </source>
</evidence>
<dbReference type="SUPFAM" id="SSF111352">
    <property type="entry name" value="Ammonium transporter"/>
    <property type="match status" value="1"/>
</dbReference>
<keyword evidence="6 8" id="KW-0472">Membrane</keyword>
<dbReference type="RefSeq" id="WP_321565307.1">
    <property type="nucleotide sequence ID" value="NZ_CP139558.1"/>
</dbReference>
<dbReference type="InterPro" id="IPR024041">
    <property type="entry name" value="NH4_transpt_AmtB-like_dom"/>
</dbReference>
<feature type="domain" description="Ammonium transporter AmtB-like" evidence="9">
    <location>
        <begin position="74"/>
        <end position="516"/>
    </location>
</feature>
<organism evidence="10 11">
    <name type="scientific">Mucilaginibacter sabulilitoris</name>
    <dbReference type="NCBI Taxonomy" id="1173583"/>
    <lineage>
        <taxon>Bacteria</taxon>
        <taxon>Pseudomonadati</taxon>
        <taxon>Bacteroidota</taxon>
        <taxon>Sphingobacteriia</taxon>
        <taxon>Sphingobacteriales</taxon>
        <taxon>Sphingobacteriaceae</taxon>
        <taxon>Mucilaginibacter</taxon>
    </lineage>
</organism>
<dbReference type="InterPro" id="IPR001905">
    <property type="entry name" value="Ammonium_transpt"/>
</dbReference>
<comment type="subcellular location">
    <subcellularLocation>
        <location evidence="8">Cell membrane</location>
        <topology evidence="8">Multi-pass membrane protein</topology>
    </subcellularLocation>
    <subcellularLocation>
        <location evidence="1">Membrane</location>
        <topology evidence="1">Multi-pass membrane protein</topology>
    </subcellularLocation>
</comment>
<dbReference type="Gene3D" id="1.10.3430.10">
    <property type="entry name" value="Ammonium transporter AmtB like domains"/>
    <property type="match status" value="1"/>
</dbReference>
<evidence type="ECO:0000259" key="9">
    <source>
        <dbReference type="Pfam" id="PF00909"/>
    </source>
</evidence>
<evidence type="ECO:0000313" key="11">
    <source>
        <dbReference type="Proteomes" id="UP001324380"/>
    </source>
</evidence>
<evidence type="ECO:0000256" key="6">
    <source>
        <dbReference type="ARBA" id="ARBA00023136"/>
    </source>
</evidence>
<feature type="transmembrane region" description="Helical" evidence="8">
    <location>
        <begin position="201"/>
        <end position="220"/>
    </location>
</feature>
<proteinExistence type="inferred from homology"/>
<feature type="transmembrane region" description="Helical" evidence="8">
    <location>
        <begin position="412"/>
        <end position="430"/>
    </location>
</feature>
<evidence type="ECO:0000313" key="10">
    <source>
        <dbReference type="EMBL" id="WPU96206.1"/>
    </source>
</evidence>
<sequence>MKVSSTKHNLLSAVRQLSREKWALGATILTGKMIGLLLVLVAMMTLPGILGTSAHAAETYTAHETAMINTVNTVWTLVAAFLVFGMQAGFVMLEAGFARKRETVNVLMECIFDTCLCGLLFYAIGYAFMFGNGNGFIGWGGLGADGKTITNWFFLQNTPATYGATGIPLLAHWIFQYAFADTCSTIVSGAMIGRTSFRGDILYSIGITGFIYPIIGHWAWGPDGFLATMGTSGIFAHLSAQPFRDFAGSTVVHTIGGVASLAGAMVLGPRLGRIFARDDKQKGGLPPGHNLLVAAVGGFILWFGWYGFNPGSTLSAMDMQGIGRVAANTTLAACAGGFSAMLAALWWGPTKGKFDLAFTINGFLAGLVAITCPCYWVSPLGSILLGAVAGLIIFAGVYAIEWFRIDDPVGAVSVHGLNGIWGTLSLGLFASGQFGATGPTGADNSAPVTGLFYGGGFDVLKAQFIGSFAITASVFIVSFAMMYIINKLPNPWRLRIEEHGEVSLGGIDVFDHGIEVYPVQEEEVSLSGLFDKGVKSTSEV</sequence>
<dbReference type="Pfam" id="PF00909">
    <property type="entry name" value="Ammonium_transp"/>
    <property type="match status" value="1"/>
</dbReference>
<feature type="transmembrane region" description="Helical" evidence="8">
    <location>
        <begin position="160"/>
        <end position="180"/>
    </location>
</feature>
<feature type="transmembrane region" description="Helical" evidence="8">
    <location>
        <begin position="382"/>
        <end position="400"/>
    </location>
</feature>
<dbReference type="NCBIfam" id="TIGR00836">
    <property type="entry name" value="amt"/>
    <property type="match status" value="1"/>
</dbReference>
<evidence type="ECO:0000256" key="7">
    <source>
        <dbReference type="ARBA" id="ARBA00023177"/>
    </source>
</evidence>
<evidence type="ECO:0000256" key="8">
    <source>
        <dbReference type="RuleBase" id="RU362002"/>
    </source>
</evidence>
<accession>A0ABZ0TSX6</accession>
<dbReference type="InterPro" id="IPR029020">
    <property type="entry name" value="Ammonium/urea_transptr"/>
</dbReference>
<keyword evidence="7 8" id="KW-0924">Ammonia transport</keyword>
<dbReference type="EMBL" id="CP139558">
    <property type="protein sequence ID" value="WPU96206.1"/>
    <property type="molecule type" value="Genomic_DNA"/>
</dbReference>
<evidence type="ECO:0000256" key="2">
    <source>
        <dbReference type="ARBA" id="ARBA00005887"/>
    </source>
</evidence>
<keyword evidence="5 8" id="KW-1133">Transmembrane helix</keyword>
<dbReference type="PANTHER" id="PTHR11730:SF6">
    <property type="entry name" value="AMMONIUM TRANSPORTER"/>
    <property type="match status" value="1"/>
</dbReference>
<feature type="transmembrane region" description="Helical" evidence="8">
    <location>
        <begin position="74"/>
        <end position="98"/>
    </location>
</feature>
<protein>
    <recommendedName>
        <fullName evidence="8">Ammonium transporter</fullName>
    </recommendedName>
</protein>
<feature type="transmembrane region" description="Helical" evidence="8">
    <location>
        <begin position="246"/>
        <end position="267"/>
    </location>
</feature>
<feature type="transmembrane region" description="Helical" evidence="8">
    <location>
        <begin position="325"/>
        <end position="347"/>
    </location>
</feature>